<dbReference type="AlphaFoldDB" id="A0A4U5VJB6"/>
<feature type="region of interest" description="Disordered" evidence="1">
    <location>
        <begin position="57"/>
        <end position="92"/>
    </location>
</feature>
<gene>
    <name evidence="2" type="ORF">D9C73_023113</name>
</gene>
<name>A0A4U5VJB6_COLLU</name>
<sequence length="158" mass="17682">MVKKVRFVRSLTGFNRSNRHWQQGKHRSRPGAGVPVTGTVNAVIKDTLCRYVPHQIPARPHNQNKSTTRAFPAAITSRKPSPFPASKQKTRRKTSMTVAIRVFGAVDVLPVMRQAGEPLVSETTTVNGYRRRTLRTDTATTTTTTTTTTSLTRRQEPR</sequence>
<keyword evidence="3" id="KW-1185">Reference proteome</keyword>
<accession>A0A4U5VJB6</accession>
<protein>
    <submittedName>
        <fullName evidence="2">Uncharacterized protein</fullName>
    </submittedName>
</protein>
<evidence type="ECO:0000256" key="1">
    <source>
        <dbReference type="SAM" id="MobiDB-lite"/>
    </source>
</evidence>
<reference evidence="2 3" key="1">
    <citation type="submission" date="2019-01" db="EMBL/GenBank/DDBJ databases">
        <title>Genome Assembly of Collichthys lucidus.</title>
        <authorList>
            <person name="Cai M."/>
            <person name="Xiao S."/>
        </authorList>
    </citation>
    <scope>NUCLEOTIDE SEQUENCE [LARGE SCALE GENOMIC DNA]</scope>
    <source>
        <strain evidence="2">JT15FE1705JMU</strain>
        <tissue evidence="2">Muscle</tissue>
    </source>
</reference>
<proteinExistence type="predicted"/>
<dbReference type="EMBL" id="CM014097">
    <property type="protein sequence ID" value="TKS88457.1"/>
    <property type="molecule type" value="Genomic_DNA"/>
</dbReference>
<evidence type="ECO:0000313" key="2">
    <source>
        <dbReference type="EMBL" id="TKS88457.1"/>
    </source>
</evidence>
<feature type="region of interest" description="Disordered" evidence="1">
    <location>
        <begin position="134"/>
        <end position="158"/>
    </location>
</feature>
<evidence type="ECO:0000313" key="3">
    <source>
        <dbReference type="Proteomes" id="UP000298787"/>
    </source>
</evidence>
<dbReference type="Proteomes" id="UP000298787">
    <property type="component" value="Chromosome 20"/>
</dbReference>
<organism evidence="2 3">
    <name type="scientific">Collichthys lucidus</name>
    <name type="common">Big head croaker</name>
    <name type="synonym">Sciaena lucida</name>
    <dbReference type="NCBI Taxonomy" id="240159"/>
    <lineage>
        <taxon>Eukaryota</taxon>
        <taxon>Metazoa</taxon>
        <taxon>Chordata</taxon>
        <taxon>Craniata</taxon>
        <taxon>Vertebrata</taxon>
        <taxon>Euteleostomi</taxon>
        <taxon>Actinopterygii</taxon>
        <taxon>Neopterygii</taxon>
        <taxon>Teleostei</taxon>
        <taxon>Neoteleostei</taxon>
        <taxon>Acanthomorphata</taxon>
        <taxon>Eupercaria</taxon>
        <taxon>Sciaenidae</taxon>
        <taxon>Collichthys</taxon>
    </lineage>
</organism>
<feature type="compositionally biased region" description="Low complexity" evidence="1">
    <location>
        <begin position="136"/>
        <end position="152"/>
    </location>
</feature>